<dbReference type="InterPro" id="IPR027417">
    <property type="entry name" value="P-loop_NTPase"/>
</dbReference>
<evidence type="ECO:0000313" key="3">
    <source>
        <dbReference type="Proteomes" id="UP000175707"/>
    </source>
</evidence>
<dbReference type="PANTHER" id="PTHR11846:SF0">
    <property type="entry name" value="ADENYLOSUCCINATE SYNTHETASE"/>
    <property type="match status" value="1"/>
</dbReference>
<dbReference type="UniPathway" id="UPA00075">
    <property type="reaction ID" value="UER00335"/>
</dbReference>
<dbReference type="GO" id="GO:0005737">
    <property type="term" value="C:cytoplasm"/>
    <property type="evidence" value="ECO:0007669"/>
    <property type="project" value="UniProtKB-SubCell"/>
</dbReference>
<comment type="subcellular location">
    <subcellularLocation>
        <location evidence="1">Cytoplasm</location>
    </subcellularLocation>
</comment>
<gene>
    <name evidence="1" type="primary">purA</name>
    <name evidence="2" type="ORF">BAE30_13675</name>
</gene>
<comment type="subunit">
    <text evidence="1">Homodimer.</text>
</comment>
<name>A0A1E7YSW1_9PROT</name>
<reference evidence="2 3" key="1">
    <citation type="submission" date="2016-06" db="EMBL/GenBank/DDBJ databases">
        <title>Gene turnover analysis identifies the evolutionary adaptation of the extremophile Acidithiobacillus caldus.</title>
        <authorList>
            <person name="Zhang X."/>
        </authorList>
    </citation>
    <scope>NUCLEOTIDE SEQUENCE [LARGE SCALE GENOMIC DNA]</scope>
    <source>
        <strain evidence="2 3">S1</strain>
    </source>
</reference>
<dbReference type="InterPro" id="IPR042111">
    <property type="entry name" value="Adenylosuccinate_synth_dom3"/>
</dbReference>
<dbReference type="GO" id="GO:0005525">
    <property type="term" value="F:GTP binding"/>
    <property type="evidence" value="ECO:0007669"/>
    <property type="project" value="UniProtKB-UniRule"/>
</dbReference>
<keyword evidence="1" id="KW-0963">Cytoplasm</keyword>
<dbReference type="AlphaFoldDB" id="A0A1E7YSW1"/>
<comment type="cofactor">
    <cofactor evidence="1">
        <name>Mg(2+)</name>
        <dbReference type="ChEBI" id="CHEBI:18420"/>
    </cofactor>
    <text evidence="1">Binds 1 Mg(2+) ion per subunit.</text>
</comment>
<keyword evidence="1" id="KW-0479">Metal-binding</keyword>
<dbReference type="GO" id="GO:0044208">
    <property type="term" value="P:'de novo' AMP biosynthetic process"/>
    <property type="evidence" value="ECO:0007669"/>
    <property type="project" value="UniProtKB-UniRule"/>
</dbReference>
<dbReference type="SMART" id="SM00788">
    <property type="entry name" value="Adenylsucc_synt"/>
    <property type="match status" value="1"/>
</dbReference>
<feature type="binding site" evidence="1">
    <location>
        <begin position="79"/>
        <end position="81"/>
    </location>
    <ligand>
        <name>GTP</name>
        <dbReference type="ChEBI" id="CHEBI:37565"/>
    </ligand>
</feature>
<dbReference type="Gene3D" id="3.90.170.10">
    <property type="entry name" value="Adenylosuccinate Synthetase, subunit A, domain 3"/>
    <property type="match status" value="1"/>
</dbReference>
<protein>
    <recommendedName>
        <fullName evidence="1">Adenylosuccinate synthetase</fullName>
        <shortName evidence="1">AMPSase</shortName>
        <shortName evidence="1">AdSS</shortName>
        <ecNumber evidence="1">6.3.4.4</ecNumber>
    </recommendedName>
    <alternativeName>
        <fullName evidence="1">IMP--aspartate ligase</fullName>
    </alternativeName>
</protein>
<dbReference type="Proteomes" id="UP000175707">
    <property type="component" value="Unassembled WGS sequence"/>
</dbReference>
<dbReference type="InterPro" id="IPR001114">
    <property type="entry name" value="Adenylosuccinate_synthetase"/>
</dbReference>
<sequence>MDGLAEIRMATGYRVDGVAQEDLPAGAEALAACEPIYETFPGWDTSTAGVRRWEDLPRNARNYLEAIAAQANCPLAVVSTGPDREHTILRAEIV</sequence>
<comment type="caution">
    <text evidence="2">The sequence shown here is derived from an EMBL/GenBank/DDBJ whole genome shotgun (WGS) entry which is preliminary data.</text>
</comment>
<keyword evidence="1" id="KW-0658">Purine biosynthesis</keyword>
<comment type="caution">
    <text evidence="1">Lacks conserved residue(s) required for the propagation of feature annotation.</text>
</comment>
<comment type="catalytic activity">
    <reaction evidence="1">
        <text>IMP + L-aspartate + GTP = N(6)-(1,2-dicarboxyethyl)-AMP + GDP + phosphate + 2 H(+)</text>
        <dbReference type="Rhea" id="RHEA:15753"/>
        <dbReference type="ChEBI" id="CHEBI:15378"/>
        <dbReference type="ChEBI" id="CHEBI:29991"/>
        <dbReference type="ChEBI" id="CHEBI:37565"/>
        <dbReference type="ChEBI" id="CHEBI:43474"/>
        <dbReference type="ChEBI" id="CHEBI:57567"/>
        <dbReference type="ChEBI" id="CHEBI:58053"/>
        <dbReference type="ChEBI" id="CHEBI:58189"/>
        <dbReference type="EC" id="6.3.4.4"/>
    </reaction>
</comment>
<keyword evidence="1" id="KW-0436">Ligase</keyword>
<dbReference type="PANTHER" id="PTHR11846">
    <property type="entry name" value="ADENYLOSUCCINATE SYNTHETASE"/>
    <property type="match status" value="1"/>
</dbReference>
<dbReference type="EMBL" id="LZYH01000916">
    <property type="protein sequence ID" value="OFC46646.1"/>
    <property type="molecule type" value="Genomic_DNA"/>
</dbReference>
<accession>A0A1E7YSW1</accession>
<proteinExistence type="inferred from homology"/>
<dbReference type="GO" id="GO:0004019">
    <property type="term" value="F:adenylosuccinate synthase activity"/>
    <property type="evidence" value="ECO:0007669"/>
    <property type="project" value="UniProtKB-UniRule"/>
</dbReference>
<dbReference type="GO" id="GO:0046040">
    <property type="term" value="P:IMP metabolic process"/>
    <property type="evidence" value="ECO:0007669"/>
    <property type="project" value="TreeGrafter"/>
</dbReference>
<keyword evidence="1" id="KW-0547">Nucleotide-binding</keyword>
<dbReference type="EC" id="6.3.4.4" evidence="1"/>
<dbReference type="HAMAP" id="MF_00011">
    <property type="entry name" value="Adenylosucc_synth"/>
    <property type="match status" value="1"/>
</dbReference>
<dbReference type="SUPFAM" id="SSF52540">
    <property type="entry name" value="P-loop containing nucleoside triphosphate hydrolases"/>
    <property type="match status" value="1"/>
</dbReference>
<comment type="function">
    <text evidence="1">Plays an important role in the de novo pathway of purine nucleotide biosynthesis. Catalyzes the first committed step in the biosynthesis of AMP from IMP.</text>
</comment>
<comment type="pathway">
    <text evidence="1">Purine metabolism; AMP biosynthesis via de novo pathway; AMP from IMP: step 1/2.</text>
</comment>
<dbReference type="Pfam" id="PF00709">
    <property type="entry name" value="Adenylsucc_synt"/>
    <property type="match status" value="1"/>
</dbReference>
<keyword evidence="1" id="KW-0342">GTP-binding</keyword>
<comment type="similarity">
    <text evidence="1">Belongs to the adenylosuccinate synthetase family.</text>
</comment>
<evidence type="ECO:0000256" key="1">
    <source>
        <dbReference type="HAMAP-Rule" id="MF_00011"/>
    </source>
</evidence>
<organism evidence="2 3">
    <name type="scientific">Acidithiobacillus caldus</name>
    <dbReference type="NCBI Taxonomy" id="33059"/>
    <lineage>
        <taxon>Bacteria</taxon>
        <taxon>Pseudomonadati</taxon>
        <taxon>Pseudomonadota</taxon>
        <taxon>Acidithiobacillia</taxon>
        <taxon>Acidithiobacillales</taxon>
        <taxon>Acidithiobacillaceae</taxon>
        <taxon>Acidithiobacillus</taxon>
    </lineage>
</organism>
<keyword evidence="1" id="KW-0460">Magnesium</keyword>
<evidence type="ECO:0000313" key="2">
    <source>
        <dbReference type="EMBL" id="OFC46646.1"/>
    </source>
</evidence>
<dbReference type="GO" id="GO:0000287">
    <property type="term" value="F:magnesium ion binding"/>
    <property type="evidence" value="ECO:0007669"/>
    <property type="project" value="UniProtKB-UniRule"/>
</dbReference>